<dbReference type="OrthoDB" id="2550338at2"/>
<dbReference type="GO" id="GO:0005524">
    <property type="term" value="F:ATP binding"/>
    <property type="evidence" value="ECO:0007669"/>
    <property type="project" value="UniProtKB-KW"/>
</dbReference>
<dbReference type="EMBL" id="CP002109">
    <property type="protein sequence ID" value="ADL04663.1"/>
    <property type="molecule type" value="Genomic_DNA"/>
</dbReference>
<dbReference type="InterPro" id="IPR012340">
    <property type="entry name" value="NA-bd_OB-fold"/>
</dbReference>
<feature type="domain" description="ABC transporter" evidence="7">
    <location>
        <begin position="4"/>
        <end position="236"/>
    </location>
</feature>
<keyword evidence="6" id="KW-0472">Membrane</keyword>
<dbReference type="Gene3D" id="2.40.50.100">
    <property type="match status" value="1"/>
</dbReference>
<proteinExistence type="predicted"/>
<dbReference type="InterPro" id="IPR008995">
    <property type="entry name" value="Mo/tungstate-bd_C_term_dom"/>
</dbReference>
<dbReference type="PROSITE" id="PS50893">
    <property type="entry name" value="ABC_TRANSPORTER_2"/>
    <property type="match status" value="1"/>
</dbReference>
<evidence type="ECO:0000256" key="6">
    <source>
        <dbReference type="ARBA" id="ARBA00023136"/>
    </source>
</evidence>
<dbReference type="GO" id="GO:0055052">
    <property type="term" value="C:ATP-binding cassette (ABC) transporter complex, substrate-binding subunit-containing"/>
    <property type="evidence" value="ECO:0007669"/>
    <property type="project" value="TreeGrafter"/>
</dbReference>
<evidence type="ECO:0000313" key="8">
    <source>
        <dbReference type="EMBL" id="ADL04663.1"/>
    </source>
</evidence>
<dbReference type="RefSeq" id="WP_013272750.1">
    <property type="nucleotide sequence ID" value="NC_014376.1"/>
</dbReference>
<dbReference type="InterPro" id="IPR027417">
    <property type="entry name" value="P-loop_NTPase"/>
</dbReference>
<dbReference type="InterPro" id="IPR003593">
    <property type="entry name" value="AAA+_ATPase"/>
</dbReference>
<dbReference type="Gene3D" id="2.40.50.140">
    <property type="entry name" value="Nucleic acid-binding proteins"/>
    <property type="match status" value="1"/>
</dbReference>
<accession>D9R1B6</accession>
<dbReference type="SUPFAM" id="SSF52540">
    <property type="entry name" value="P-loop containing nucleoside triphosphate hydrolases"/>
    <property type="match status" value="1"/>
</dbReference>
<dbReference type="FunFam" id="3.40.50.300:FF:000042">
    <property type="entry name" value="Maltose/maltodextrin ABC transporter, ATP-binding protein"/>
    <property type="match status" value="1"/>
</dbReference>
<evidence type="ECO:0000256" key="1">
    <source>
        <dbReference type="ARBA" id="ARBA00022448"/>
    </source>
</evidence>
<dbReference type="SUPFAM" id="SSF50331">
    <property type="entry name" value="MOP-like"/>
    <property type="match status" value="1"/>
</dbReference>
<dbReference type="Proteomes" id="UP000001662">
    <property type="component" value="Chromosome"/>
</dbReference>
<keyword evidence="3" id="KW-0547">Nucleotide-binding</keyword>
<keyword evidence="5" id="KW-1278">Translocase</keyword>
<dbReference type="Pfam" id="PF00005">
    <property type="entry name" value="ABC_tran"/>
    <property type="match status" value="1"/>
</dbReference>
<dbReference type="STRING" id="610130.Closa_2084"/>
<evidence type="ECO:0000256" key="3">
    <source>
        <dbReference type="ARBA" id="ARBA00022741"/>
    </source>
</evidence>
<evidence type="ECO:0000259" key="7">
    <source>
        <dbReference type="PROSITE" id="PS50893"/>
    </source>
</evidence>
<dbReference type="PaxDb" id="610130-Closa_2084"/>
<dbReference type="InterPro" id="IPR047641">
    <property type="entry name" value="ABC_transpr_MalK/UgpC-like"/>
</dbReference>
<evidence type="ECO:0000256" key="2">
    <source>
        <dbReference type="ARBA" id="ARBA00022475"/>
    </source>
</evidence>
<dbReference type="PANTHER" id="PTHR43875">
    <property type="entry name" value="MALTODEXTRIN IMPORT ATP-BINDING PROTEIN MSMX"/>
    <property type="match status" value="1"/>
</dbReference>
<reference evidence="8" key="1">
    <citation type="submission" date="2010-07" db="EMBL/GenBank/DDBJ databases">
        <title>Complete sequence of Clostridium saccharolyticum WM1.</title>
        <authorList>
            <consortium name="US DOE Joint Genome Institute"/>
            <person name="Lucas S."/>
            <person name="Copeland A."/>
            <person name="Lapidus A."/>
            <person name="Cheng J.-F."/>
            <person name="Bruce D."/>
            <person name="Goodwin L."/>
            <person name="Pitluck S."/>
            <person name="Chertkov O."/>
            <person name="Detter J.C."/>
            <person name="Han C."/>
            <person name="Tapia R."/>
            <person name="Land M."/>
            <person name="Hauser L."/>
            <person name="Chang Y.-J."/>
            <person name="Jeffries C."/>
            <person name="Kyrpides N."/>
            <person name="Ivanova N."/>
            <person name="Mikhailova N."/>
            <person name="Mouttaki H."/>
            <person name="Lin L."/>
            <person name="Zhou J."/>
            <person name="Hemme C.L."/>
            <person name="Woyke T."/>
        </authorList>
    </citation>
    <scope>NUCLEOTIDE SEQUENCE [LARGE SCALE GENOMIC DNA]</scope>
    <source>
        <strain evidence="8">WM1</strain>
    </source>
</reference>
<keyword evidence="9" id="KW-1185">Reference proteome</keyword>
<dbReference type="eggNOG" id="COG3842">
    <property type="taxonomic scope" value="Bacteria"/>
</dbReference>
<dbReference type="KEGG" id="csh:Closa_2084"/>
<dbReference type="GO" id="GO:0016887">
    <property type="term" value="F:ATP hydrolysis activity"/>
    <property type="evidence" value="ECO:0007669"/>
    <property type="project" value="InterPro"/>
</dbReference>
<gene>
    <name evidence="8" type="ordered locus">Closa_2084</name>
</gene>
<dbReference type="PANTHER" id="PTHR43875:SF15">
    <property type="entry name" value="TREHALOSE IMPORT ATP-BINDING PROTEIN SUGC"/>
    <property type="match status" value="1"/>
</dbReference>
<organism evidence="8 9">
    <name type="scientific">Lacrimispora saccharolytica (strain ATCC 35040 / DSM 2544 / NRCC 2533 / WM1)</name>
    <name type="common">Clostridium saccharolyticum</name>
    <dbReference type="NCBI Taxonomy" id="610130"/>
    <lineage>
        <taxon>Bacteria</taxon>
        <taxon>Bacillati</taxon>
        <taxon>Bacillota</taxon>
        <taxon>Clostridia</taxon>
        <taxon>Lachnospirales</taxon>
        <taxon>Lachnospiraceae</taxon>
        <taxon>Lacrimispora</taxon>
    </lineage>
</organism>
<sequence length="383" mass="43152">MAEIELINVTKKYGSKTAVDGVSLTVKDNEFFVLFGPAGAGKTSLLKVIAGIEFPQEGLVKIDGVVVNHVEPMNRNVSMVFENYALYPHFNVYDNIASPMRSRLYKQSEEFIRTEVNRVTGMMRINHLLERKPSQLSNGQRQRVAIGRGLVRKPNVFLMDEPLAHLDAKLRHFMRRELKEMQSNFNTTTIYVTHDYMEAMSLADRIAVVHDGRIVQTGSAVEMYYLPRNEFVARLFGEPEINIFPGAFKLSGNLGLIDAFDQDSVLEVTPDVIDHISSLDGKQIDVGIRGCDIAFCFEKQDSSWIRASVYANEPIGNKVIMTVLAGENKLEVVAPNDTRAFIDQEVYLKFNMANALYFDHSSKELITRAGRQKYEAKSQIGGQ</sequence>
<keyword evidence="2" id="KW-1003">Cell membrane</keyword>
<dbReference type="Gene3D" id="3.40.50.300">
    <property type="entry name" value="P-loop containing nucleotide triphosphate hydrolases"/>
    <property type="match status" value="1"/>
</dbReference>
<dbReference type="AlphaFoldDB" id="D9R1B6"/>
<evidence type="ECO:0000256" key="4">
    <source>
        <dbReference type="ARBA" id="ARBA00022840"/>
    </source>
</evidence>
<keyword evidence="4" id="KW-0067">ATP-binding</keyword>
<keyword evidence="1" id="KW-0813">Transport</keyword>
<dbReference type="InterPro" id="IPR003439">
    <property type="entry name" value="ABC_transporter-like_ATP-bd"/>
</dbReference>
<evidence type="ECO:0000256" key="5">
    <source>
        <dbReference type="ARBA" id="ARBA00022967"/>
    </source>
</evidence>
<dbReference type="SMART" id="SM00382">
    <property type="entry name" value="AAA"/>
    <property type="match status" value="1"/>
</dbReference>
<dbReference type="HOGENOM" id="CLU_000604_1_1_9"/>
<evidence type="ECO:0000313" key="9">
    <source>
        <dbReference type="Proteomes" id="UP000001662"/>
    </source>
</evidence>
<protein>
    <submittedName>
        <fullName evidence="8">ABC transporter related protein</fullName>
    </submittedName>
</protein>
<dbReference type="GO" id="GO:0140359">
    <property type="term" value="F:ABC-type transporter activity"/>
    <property type="evidence" value="ECO:0007669"/>
    <property type="project" value="UniProtKB-ARBA"/>
</dbReference>
<name>D9R1B6_LACSW</name>